<evidence type="ECO:0000313" key="2">
    <source>
        <dbReference type="EMBL" id="BAU32616.1"/>
    </source>
</evidence>
<reference evidence="2 3" key="2">
    <citation type="submission" date="2016-01" db="EMBL/GenBank/DDBJ databases">
        <title>Microcella alkaliphila JAM AC0309 whole genome shotgun sequence.</title>
        <authorList>
            <person name="Kurata A."/>
            <person name="Hirose Y."/>
            <person name="Kishimoto N."/>
            <person name="Kobayashi T."/>
        </authorList>
    </citation>
    <scope>NUCLEOTIDE SEQUENCE [LARGE SCALE GENOMIC DNA]</scope>
    <source>
        <strain evidence="2 3">JAM AC0309</strain>
    </source>
</reference>
<dbReference type="Pfam" id="PF04250">
    <property type="entry name" value="DUF429"/>
    <property type="match status" value="1"/>
</dbReference>
<evidence type="ECO:0000256" key="1">
    <source>
        <dbReference type="SAM" id="MobiDB-lite"/>
    </source>
</evidence>
<gene>
    <name evidence="2" type="ORF">MalAC0309_1768</name>
</gene>
<protein>
    <submittedName>
        <fullName evidence="2">Uncharacterized protein</fullName>
    </submittedName>
</protein>
<accession>A0A0U4WYA0</accession>
<dbReference type="RefSeq" id="WP_096421930.1">
    <property type="nucleotide sequence ID" value="NZ_AP017315.1"/>
</dbReference>
<dbReference type="KEGG" id="malk:MalAC0309_1768"/>
<dbReference type="EMBL" id="AP017315">
    <property type="protein sequence ID" value="BAU32616.1"/>
    <property type="molecule type" value="Genomic_DNA"/>
</dbReference>
<reference evidence="3" key="1">
    <citation type="submission" date="2015-12" db="EMBL/GenBank/DDBJ databases">
        <authorList>
            <person name="Shamseldin A."/>
            <person name="Moawad H."/>
            <person name="Abd El-Rahim W.M."/>
            <person name="Sadowsky M.J."/>
        </authorList>
    </citation>
    <scope>NUCLEOTIDE SEQUENCE [LARGE SCALE GENOMIC DNA]</scope>
    <source>
        <strain evidence="3">JAM AC0309</strain>
    </source>
</reference>
<evidence type="ECO:0000313" key="3">
    <source>
        <dbReference type="Proteomes" id="UP000218965"/>
    </source>
</evidence>
<name>A0A0U4WYA0_9MICO</name>
<proteinExistence type="predicted"/>
<dbReference type="InterPro" id="IPR008306">
    <property type="entry name" value="UCP018008"/>
</dbReference>
<feature type="region of interest" description="Disordered" evidence="1">
    <location>
        <begin position="288"/>
        <end position="312"/>
    </location>
</feature>
<dbReference type="AlphaFoldDB" id="A0A0U4WYA0"/>
<dbReference type="Proteomes" id="UP000218965">
    <property type="component" value="Chromosome"/>
</dbReference>
<dbReference type="OrthoDB" id="9801824at2"/>
<dbReference type="PIRSF" id="PIRSF018008">
    <property type="entry name" value="UCP018008"/>
    <property type="match status" value="1"/>
</dbReference>
<dbReference type="InterPro" id="IPR007362">
    <property type="entry name" value="DUF429"/>
</dbReference>
<sequence length="312" mass="33574">MALFLGIDLAWGLGGRRPPNETGLCALDETGCILDAGWTRGPGAVDEWVGTMLAQHRAAGETVVIAIDAPLIVPNETGMRACERDVGRCYGRWKVGANASNRALASRAGEVLLELLEQRGVAYTDGTTPAAPGAAVAFECYPYTTLVGVDAFGYDDERPRYKRLDRSIASSEAKLRRAAATDELILRLDRLAEADADPRLDVRSHAVTAEIAATLTPPSGEKTRKHREDLIDAALCAYTAAFWHRHGSARTQALGTLDPATVDRDARGRVASIVAPARRTARASQWRAHWGAARPVDSSSRHEHPSTSTVEA</sequence>
<organism evidence="2 3">
    <name type="scientific">Microcella alkaliphila</name>
    <dbReference type="NCBI Taxonomy" id="279828"/>
    <lineage>
        <taxon>Bacteria</taxon>
        <taxon>Bacillati</taxon>
        <taxon>Actinomycetota</taxon>
        <taxon>Actinomycetes</taxon>
        <taxon>Micrococcales</taxon>
        <taxon>Microbacteriaceae</taxon>
        <taxon>Microcella</taxon>
    </lineage>
</organism>